<evidence type="ECO:0000256" key="1">
    <source>
        <dbReference type="PROSITE-ProRule" id="PRU00047"/>
    </source>
</evidence>
<dbReference type="GO" id="GO:0003676">
    <property type="term" value="F:nucleic acid binding"/>
    <property type="evidence" value="ECO:0007669"/>
    <property type="project" value="InterPro"/>
</dbReference>
<dbReference type="InterPro" id="IPR036875">
    <property type="entry name" value="Znf_CCHC_sf"/>
</dbReference>
<organism evidence="4 5">
    <name type="scientific">Paspalum notatum var. saurae</name>
    <dbReference type="NCBI Taxonomy" id="547442"/>
    <lineage>
        <taxon>Eukaryota</taxon>
        <taxon>Viridiplantae</taxon>
        <taxon>Streptophyta</taxon>
        <taxon>Embryophyta</taxon>
        <taxon>Tracheophyta</taxon>
        <taxon>Spermatophyta</taxon>
        <taxon>Magnoliopsida</taxon>
        <taxon>Liliopsida</taxon>
        <taxon>Poales</taxon>
        <taxon>Poaceae</taxon>
        <taxon>PACMAD clade</taxon>
        <taxon>Panicoideae</taxon>
        <taxon>Andropogonodae</taxon>
        <taxon>Paspaleae</taxon>
        <taxon>Paspalinae</taxon>
        <taxon>Paspalum</taxon>
    </lineage>
</organism>
<name>A0AAQ3V0P4_PASNO</name>
<feature type="compositionally biased region" description="Low complexity" evidence="2">
    <location>
        <begin position="9"/>
        <end position="31"/>
    </location>
</feature>
<dbReference type="Pfam" id="PF00098">
    <property type="entry name" value="zf-CCHC"/>
    <property type="match status" value="1"/>
</dbReference>
<evidence type="ECO:0000313" key="5">
    <source>
        <dbReference type="Proteomes" id="UP001341281"/>
    </source>
</evidence>
<keyword evidence="1" id="KW-0479">Metal-binding</keyword>
<keyword evidence="5" id="KW-1185">Reference proteome</keyword>
<dbReference type="Proteomes" id="UP001341281">
    <property type="component" value="Chromosome 10"/>
</dbReference>
<accession>A0AAQ3V0P4</accession>
<evidence type="ECO:0000313" key="4">
    <source>
        <dbReference type="EMBL" id="WVZ98724.1"/>
    </source>
</evidence>
<dbReference type="GO" id="GO:0008270">
    <property type="term" value="F:zinc ion binding"/>
    <property type="evidence" value="ECO:0007669"/>
    <property type="project" value="UniProtKB-KW"/>
</dbReference>
<evidence type="ECO:0000259" key="3">
    <source>
        <dbReference type="PROSITE" id="PS50158"/>
    </source>
</evidence>
<reference evidence="4 5" key="1">
    <citation type="submission" date="2024-02" db="EMBL/GenBank/DDBJ databases">
        <title>High-quality chromosome-scale genome assembly of Pensacola bahiagrass (Paspalum notatum Flugge var. saurae).</title>
        <authorList>
            <person name="Vega J.M."/>
            <person name="Podio M."/>
            <person name="Orjuela J."/>
            <person name="Siena L.A."/>
            <person name="Pessino S.C."/>
            <person name="Combes M.C."/>
            <person name="Mariac C."/>
            <person name="Albertini E."/>
            <person name="Pupilli F."/>
            <person name="Ortiz J.P.A."/>
            <person name="Leblanc O."/>
        </authorList>
    </citation>
    <scope>NUCLEOTIDE SEQUENCE [LARGE SCALE GENOMIC DNA]</scope>
    <source>
        <strain evidence="4">R1</strain>
        <tissue evidence="4">Leaf</tissue>
    </source>
</reference>
<dbReference type="InterPro" id="IPR001878">
    <property type="entry name" value="Znf_CCHC"/>
</dbReference>
<gene>
    <name evidence="4" type="ORF">U9M48_044124</name>
</gene>
<dbReference type="Gene3D" id="4.10.60.10">
    <property type="entry name" value="Zinc finger, CCHC-type"/>
    <property type="match status" value="1"/>
</dbReference>
<keyword evidence="1" id="KW-0862">Zinc</keyword>
<proteinExistence type="predicted"/>
<keyword evidence="1" id="KW-0863">Zinc-finger</keyword>
<dbReference type="SUPFAM" id="SSF57756">
    <property type="entry name" value="Retrovirus zinc finger-like domains"/>
    <property type="match status" value="1"/>
</dbReference>
<feature type="region of interest" description="Disordered" evidence="2">
    <location>
        <begin position="1"/>
        <end position="40"/>
    </location>
</feature>
<feature type="domain" description="CCHC-type" evidence="3">
    <location>
        <begin position="190"/>
        <end position="204"/>
    </location>
</feature>
<dbReference type="SMART" id="SM00343">
    <property type="entry name" value="ZnF_C2HC"/>
    <property type="match status" value="2"/>
</dbReference>
<feature type="region of interest" description="Disordered" evidence="2">
    <location>
        <begin position="85"/>
        <end position="113"/>
    </location>
</feature>
<evidence type="ECO:0000256" key="2">
    <source>
        <dbReference type="SAM" id="MobiDB-lite"/>
    </source>
</evidence>
<sequence>MPRTPRSPSPTRSSQEPSSLPSATPASASTLNPNALPFLGFTAGSSERVRLSASPLTLSDEDLSDDDGYVSPSFLEAVQRKGKQVAAPSPSMGNGVGRADVVPPSPRRGGFMADARRTGDYRLREGHRSVGAAAEDGWTTVVHRRGRPAAHRGPYRAPRPSRPVPPELDGRCFNCLSWDHVAAACRAASRCFRCNDEGHQAKDCWRQRRRRRRLLRSPAQVRSTHRWAVSLSPEPSPEVSFTGAYEGFW</sequence>
<dbReference type="AlphaFoldDB" id="A0AAQ3V0P4"/>
<protein>
    <recommendedName>
        <fullName evidence="3">CCHC-type domain-containing protein</fullName>
    </recommendedName>
</protein>
<dbReference type="EMBL" id="CP144754">
    <property type="protein sequence ID" value="WVZ98724.1"/>
    <property type="molecule type" value="Genomic_DNA"/>
</dbReference>
<dbReference type="PROSITE" id="PS50158">
    <property type="entry name" value="ZF_CCHC"/>
    <property type="match status" value="1"/>
</dbReference>